<organism evidence="12 13">
    <name type="scientific">Mizuhopecten yessoensis</name>
    <name type="common">Japanese scallop</name>
    <name type="synonym">Patinopecten yessoensis</name>
    <dbReference type="NCBI Taxonomy" id="6573"/>
    <lineage>
        <taxon>Eukaryota</taxon>
        <taxon>Metazoa</taxon>
        <taxon>Spiralia</taxon>
        <taxon>Lophotrochozoa</taxon>
        <taxon>Mollusca</taxon>
        <taxon>Bivalvia</taxon>
        <taxon>Autobranchia</taxon>
        <taxon>Pteriomorphia</taxon>
        <taxon>Pectinida</taxon>
        <taxon>Pectinoidea</taxon>
        <taxon>Pectinidae</taxon>
        <taxon>Mizuhopecten</taxon>
    </lineage>
</organism>
<reference evidence="12 13" key="1">
    <citation type="journal article" date="2017" name="Nat. Ecol. Evol.">
        <title>Scallop genome provides insights into evolution of bilaterian karyotype and development.</title>
        <authorList>
            <person name="Wang S."/>
            <person name="Zhang J."/>
            <person name="Jiao W."/>
            <person name="Li J."/>
            <person name="Xun X."/>
            <person name="Sun Y."/>
            <person name="Guo X."/>
            <person name="Huan P."/>
            <person name="Dong B."/>
            <person name="Zhang L."/>
            <person name="Hu X."/>
            <person name="Sun X."/>
            <person name="Wang J."/>
            <person name="Zhao C."/>
            <person name="Wang Y."/>
            <person name="Wang D."/>
            <person name="Huang X."/>
            <person name="Wang R."/>
            <person name="Lv J."/>
            <person name="Li Y."/>
            <person name="Zhang Z."/>
            <person name="Liu B."/>
            <person name="Lu W."/>
            <person name="Hui Y."/>
            <person name="Liang J."/>
            <person name="Zhou Z."/>
            <person name="Hou R."/>
            <person name="Li X."/>
            <person name="Liu Y."/>
            <person name="Li H."/>
            <person name="Ning X."/>
            <person name="Lin Y."/>
            <person name="Zhao L."/>
            <person name="Xing Q."/>
            <person name="Dou J."/>
            <person name="Li Y."/>
            <person name="Mao J."/>
            <person name="Guo H."/>
            <person name="Dou H."/>
            <person name="Li T."/>
            <person name="Mu C."/>
            <person name="Jiang W."/>
            <person name="Fu Q."/>
            <person name="Fu X."/>
            <person name="Miao Y."/>
            <person name="Liu J."/>
            <person name="Yu Q."/>
            <person name="Li R."/>
            <person name="Liao H."/>
            <person name="Li X."/>
            <person name="Kong Y."/>
            <person name="Jiang Z."/>
            <person name="Chourrout D."/>
            <person name="Li R."/>
            <person name="Bao Z."/>
        </authorList>
    </citation>
    <scope>NUCLEOTIDE SEQUENCE [LARGE SCALE GENOMIC DNA]</scope>
    <source>
        <strain evidence="12 13">PY_sf001</strain>
    </source>
</reference>
<keyword evidence="4" id="KW-0813">Transport</keyword>
<evidence type="ECO:0000313" key="13">
    <source>
        <dbReference type="Proteomes" id="UP000242188"/>
    </source>
</evidence>
<name>A0A210PM66_MIZYE</name>
<protein>
    <recommendedName>
        <fullName evidence="3">Neuroendocrine protein 7B2</fullName>
    </recommendedName>
</protein>
<dbReference type="GO" id="GO:0046883">
    <property type="term" value="P:regulation of hormone secretion"/>
    <property type="evidence" value="ECO:0007669"/>
    <property type="project" value="TreeGrafter"/>
</dbReference>
<evidence type="ECO:0000313" key="11">
    <source>
        <dbReference type="EMBL" id="AXN93527.1"/>
    </source>
</evidence>
<dbReference type="PANTHER" id="PTHR12738:SF0">
    <property type="entry name" value="NEUROENDOCRINE PROTEIN 7B2"/>
    <property type="match status" value="1"/>
</dbReference>
<gene>
    <name evidence="12" type="ORF">KP79_PYT10398</name>
</gene>
<sequence>MVPLLLIAALGLVNGASYSDILSELNGLYDLDPGYYEDNLVSRSSPGDWGMSYRDAPLNEPELLGEAALRDQEYLEQSPLWGYQSMSGGTGGGKENPKEVKTDKVLPAYCNPPNPCPIGYKADDNCLETFANTPDNNRNLMKQQDCPCDSEHMLSCPNDKGRINTQSQSTDDISNMLQSIDLADSMEDNNPYFGSTEDRISRVAKKSPHMIKKRTPEEFTGEVRSGEPKRLAKKSGTEYKNQQIFQDLLEGEY</sequence>
<keyword evidence="8" id="KW-0143">Chaperone</keyword>
<evidence type="ECO:0000256" key="3">
    <source>
        <dbReference type="ARBA" id="ARBA00019589"/>
    </source>
</evidence>
<evidence type="ECO:0000256" key="2">
    <source>
        <dbReference type="ARBA" id="ARBA00006348"/>
    </source>
</evidence>
<feature type="signal peptide" evidence="10">
    <location>
        <begin position="1"/>
        <end position="15"/>
    </location>
</feature>
<evidence type="ECO:0000256" key="5">
    <source>
        <dbReference type="ARBA" id="ARBA00022525"/>
    </source>
</evidence>
<comment type="similarity">
    <text evidence="2">Belongs to the 7B2 family.</text>
</comment>
<dbReference type="Proteomes" id="UP000242188">
    <property type="component" value="Unassembled WGS sequence"/>
</dbReference>
<dbReference type="InterPro" id="IPR007945">
    <property type="entry name" value="Secretogranin_V"/>
</dbReference>
<comment type="subcellular location">
    <subcellularLocation>
        <location evidence="1">Secreted</location>
    </subcellularLocation>
</comment>
<dbReference type="EMBL" id="MH045259">
    <property type="protein sequence ID" value="AXN93527.1"/>
    <property type="molecule type" value="mRNA"/>
</dbReference>
<dbReference type="EMBL" id="NEDP02005586">
    <property type="protein sequence ID" value="OWF37589.1"/>
    <property type="molecule type" value="Genomic_DNA"/>
</dbReference>
<dbReference type="GO" id="GO:0030141">
    <property type="term" value="C:secretory granule"/>
    <property type="evidence" value="ECO:0007669"/>
    <property type="project" value="InterPro"/>
</dbReference>
<dbReference type="AlphaFoldDB" id="A0A210PM66"/>
<reference evidence="11" key="2">
    <citation type="submission" date="2018-03" db="EMBL/GenBank/DDBJ databases">
        <title>Identification and characterization of neuropeptides by transcriptome and proteome analyses in a bivalve mollusc Patinopecten yessoensis.</title>
        <authorList>
            <person name="Zhang M."/>
            <person name="Wang Y."/>
            <person name="Li Y."/>
            <person name="Li W."/>
            <person name="Li R."/>
            <person name="Xie X."/>
            <person name="Wang S."/>
            <person name="Hu X."/>
            <person name="Zhang L."/>
            <person name="Bao Z."/>
        </authorList>
    </citation>
    <scope>NUCLEOTIDE SEQUENCE</scope>
    <source>
        <tissue evidence="11">Ganglion</tissue>
    </source>
</reference>
<keyword evidence="7" id="KW-1015">Disulfide bond</keyword>
<evidence type="ECO:0000256" key="6">
    <source>
        <dbReference type="ARBA" id="ARBA00022729"/>
    </source>
</evidence>
<feature type="chain" id="PRO_5033751595" description="Neuroendocrine protein 7B2" evidence="10">
    <location>
        <begin position="16"/>
        <end position="253"/>
    </location>
</feature>
<evidence type="ECO:0000256" key="7">
    <source>
        <dbReference type="ARBA" id="ARBA00023157"/>
    </source>
</evidence>
<evidence type="ECO:0000256" key="10">
    <source>
        <dbReference type="SAM" id="SignalP"/>
    </source>
</evidence>
<dbReference type="GO" id="GO:0030234">
    <property type="term" value="F:enzyme regulator activity"/>
    <property type="evidence" value="ECO:0007669"/>
    <property type="project" value="TreeGrafter"/>
</dbReference>
<evidence type="ECO:0000256" key="8">
    <source>
        <dbReference type="ARBA" id="ARBA00023186"/>
    </source>
</evidence>
<keyword evidence="5" id="KW-0964">Secreted</keyword>
<evidence type="ECO:0000256" key="4">
    <source>
        <dbReference type="ARBA" id="ARBA00022448"/>
    </source>
</evidence>
<dbReference type="STRING" id="6573.A0A210PM66"/>
<dbReference type="OrthoDB" id="9922675at2759"/>
<dbReference type="GO" id="GO:0007218">
    <property type="term" value="P:neuropeptide signaling pathway"/>
    <property type="evidence" value="ECO:0007669"/>
    <property type="project" value="InterPro"/>
</dbReference>
<keyword evidence="13" id="KW-1185">Reference proteome</keyword>
<evidence type="ECO:0000256" key="1">
    <source>
        <dbReference type="ARBA" id="ARBA00004613"/>
    </source>
</evidence>
<dbReference type="PANTHER" id="PTHR12738">
    <property type="entry name" value="NEUROENDOCRINE PROTEIN 7B2"/>
    <property type="match status" value="1"/>
</dbReference>
<evidence type="ECO:0000313" key="12">
    <source>
        <dbReference type="EMBL" id="OWF37589.1"/>
    </source>
</evidence>
<keyword evidence="6 10" id="KW-0732">Signal</keyword>
<evidence type="ECO:0000256" key="9">
    <source>
        <dbReference type="SAM" id="MobiDB-lite"/>
    </source>
</evidence>
<dbReference type="Pfam" id="PF05281">
    <property type="entry name" value="Secretogranin_V"/>
    <property type="match status" value="1"/>
</dbReference>
<feature type="region of interest" description="Disordered" evidence="9">
    <location>
        <begin position="218"/>
        <end position="238"/>
    </location>
</feature>
<accession>A0A210PM66</accession>
<proteinExistence type="evidence at transcript level"/>
<dbReference type="GO" id="GO:0005576">
    <property type="term" value="C:extracellular region"/>
    <property type="evidence" value="ECO:0007669"/>
    <property type="project" value="UniProtKB-SubCell"/>
</dbReference>